<dbReference type="RefSeq" id="WP_201310993.1">
    <property type="nucleotide sequence ID" value="NZ_BLYI01000033.1"/>
</dbReference>
<dbReference type="Gene3D" id="3.90.550.10">
    <property type="entry name" value="Spore Coat Polysaccharide Biosynthesis Protein SpsA, Chain A"/>
    <property type="match status" value="1"/>
</dbReference>
<gene>
    <name evidence="2" type="ORF">ANBU17_16330</name>
</gene>
<dbReference type="EMBL" id="BLYI01000033">
    <property type="protein sequence ID" value="GFO85286.1"/>
    <property type="molecule type" value="Genomic_DNA"/>
</dbReference>
<organism evidence="2 3">
    <name type="scientific">Anaerostipes butyraticus</name>
    <dbReference type="NCBI Taxonomy" id="645466"/>
    <lineage>
        <taxon>Bacteria</taxon>
        <taxon>Bacillati</taxon>
        <taxon>Bacillota</taxon>
        <taxon>Clostridia</taxon>
        <taxon>Lachnospirales</taxon>
        <taxon>Lachnospiraceae</taxon>
        <taxon>Anaerostipes</taxon>
    </lineage>
</organism>
<evidence type="ECO:0000259" key="1">
    <source>
        <dbReference type="Pfam" id="PF00483"/>
    </source>
</evidence>
<keyword evidence="3" id="KW-1185">Reference proteome</keyword>
<name>A0A916Q9W7_9FIRM</name>
<evidence type="ECO:0000313" key="3">
    <source>
        <dbReference type="Proteomes" id="UP000613208"/>
    </source>
</evidence>
<protein>
    <submittedName>
        <fullName evidence="2">Nucleotidyltransferase</fullName>
    </submittedName>
</protein>
<dbReference type="Proteomes" id="UP000613208">
    <property type="component" value="Unassembled WGS sequence"/>
</dbReference>
<evidence type="ECO:0000313" key="2">
    <source>
        <dbReference type="EMBL" id="GFO85286.1"/>
    </source>
</evidence>
<reference evidence="2" key="1">
    <citation type="submission" date="2020-06" db="EMBL/GenBank/DDBJ databases">
        <title>Characterization of fructooligosaccharide metabolism and fructooligosaccharide-degrading enzymes in human commensal butyrate producers.</title>
        <authorList>
            <person name="Tanno H."/>
            <person name="Fujii T."/>
            <person name="Hirano K."/>
            <person name="Maeno S."/>
            <person name="Tonozuka T."/>
            <person name="Sakamoto M."/>
            <person name="Ohkuma M."/>
            <person name="Tochio T."/>
            <person name="Endo A."/>
        </authorList>
    </citation>
    <scope>NUCLEOTIDE SEQUENCE</scope>
    <source>
        <strain evidence="2">JCM 17466</strain>
    </source>
</reference>
<accession>A0A916Q9W7</accession>
<dbReference type="InterPro" id="IPR005835">
    <property type="entry name" value="NTP_transferase_dom"/>
</dbReference>
<dbReference type="Pfam" id="PF00483">
    <property type="entry name" value="NTP_transferase"/>
    <property type="match status" value="1"/>
</dbReference>
<dbReference type="SUPFAM" id="SSF53448">
    <property type="entry name" value="Nucleotide-diphospho-sugar transferases"/>
    <property type="match status" value="1"/>
</dbReference>
<dbReference type="AlphaFoldDB" id="A0A916Q9W7"/>
<dbReference type="InterPro" id="IPR029044">
    <property type="entry name" value="Nucleotide-diphossugar_trans"/>
</dbReference>
<sequence>MKKPALVILAAGMGSRYGGLKQMDPMDPQGHAIIDYSIYDAKRAGFGKIVFVIKKAIEQDFKETIGSRVPKDLEVCYAFQEVDALPEGYQVPEGREKPWGTAHAVLCAKPFISEPFAVINADDYYGVNGFQVMADFLTSHPDGTPAPFAMVGYHLGNTVTDHGYVSRGICEVDDNRQLISITERTHIEKRGDHAEYTEDDGATWTSLPYDKLVSMNFFGFQPMIMDELEKGFPEFLDLALSKNPLKGEYFIPSVASSLLTQGKATMEVLVSQDQWYGVTYPEDKQNVMDALQALKDQGIYPQEF</sequence>
<feature type="domain" description="Nucleotidyl transferase" evidence="1">
    <location>
        <begin position="7"/>
        <end position="228"/>
    </location>
</feature>
<comment type="caution">
    <text evidence="2">The sequence shown here is derived from an EMBL/GenBank/DDBJ whole genome shotgun (WGS) entry which is preliminary data.</text>
</comment>
<proteinExistence type="predicted"/>